<dbReference type="Pfam" id="PF07727">
    <property type="entry name" value="RVT_2"/>
    <property type="match status" value="1"/>
</dbReference>
<gene>
    <name evidence="2" type="ORF">CERSUDRAFT_27462</name>
</gene>
<feature type="domain" description="Reverse transcriptase Ty1/copia-type" evidence="1">
    <location>
        <begin position="11"/>
        <end position="52"/>
    </location>
</feature>
<sequence>YAIKRGPDGEILRFKARLVAQGFSQIPGVDYNDTFSPTVRLDALHAILHLAA</sequence>
<proteinExistence type="predicted"/>
<reference evidence="2 3" key="1">
    <citation type="journal article" date="2012" name="Proc. Natl. Acad. Sci. U.S.A.">
        <title>Comparative genomics of Ceriporiopsis subvermispora and Phanerochaete chrysosporium provide insight into selective ligninolysis.</title>
        <authorList>
            <person name="Fernandez-Fueyo E."/>
            <person name="Ruiz-Duenas F.J."/>
            <person name="Ferreira P."/>
            <person name="Floudas D."/>
            <person name="Hibbett D.S."/>
            <person name="Canessa P."/>
            <person name="Larrondo L.F."/>
            <person name="James T.Y."/>
            <person name="Seelenfreund D."/>
            <person name="Lobos S."/>
            <person name="Polanco R."/>
            <person name="Tello M."/>
            <person name="Honda Y."/>
            <person name="Watanabe T."/>
            <person name="Watanabe T."/>
            <person name="Ryu J.S."/>
            <person name="Kubicek C.P."/>
            <person name="Schmoll M."/>
            <person name="Gaskell J."/>
            <person name="Hammel K.E."/>
            <person name="St John F.J."/>
            <person name="Vanden Wymelenberg A."/>
            <person name="Sabat G."/>
            <person name="Splinter BonDurant S."/>
            <person name="Syed K."/>
            <person name="Yadav J.S."/>
            <person name="Doddapaneni H."/>
            <person name="Subramanian V."/>
            <person name="Lavin J.L."/>
            <person name="Oguiza J.A."/>
            <person name="Perez G."/>
            <person name="Pisabarro A.G."/>
            <person name="Ramirez L."/>
            <person name="Santoyo F."/>
            <person name="Master E."/>
            <person name="Coutinho P.M."/>
            <person name="Henrissat B."/>
            <person name="Lombard V."/>
            <person name="Magnuson J.K."/>
            <person name="Kuees U."/>
            <person name="Hori C."/>
            <person name="Igarashi K."/>
            <person name="Samejima M."/>
            <person name="Held B.W."/>
            <person name="Barry K.W."/>
            <person name="LaButti K.M."/>
            <person name="Lapidus A."/>
            <person name="Lindquist E.A."/>
            <person name="Lucas S.M."/>
            <person name="Riley R."/>
            <person name="Salamov A.A."/>
            <person name="Hoffmeister D."/>
            <person name="Schwenk D."/>
            <person name="Hadar Y."/>
            <person name="Yarden O."/>
            <person name="de Vries R.P."/>
            <person name="Wiebenga A."/>
            <person name="Stenlid J."/>
            <person name="Eastwood D."/>
            <person name="Grigoriev I.V."/>
            <person name="Berka R.M."/>
            <person name="Blanchette R.A."/>
            <person name="Kersten P."/>
            <person name="Martinez A.T."/>
            <person name="Vicuna R."/>
            <person name="Cullen D."/>
        </authorList>
    </citation>
    <scope>NUCLEOTIDE SEQUENCE [LARGE SCALE GENOMIC DNA]</scope>
    <source>
        <strain evidence="2 3">B</strain>
    </source>
</reference>
<keyword evidence="3" id="KW-1185">Reference proteome</keyword>
<dbReference type="AlphaFoldDB" id="M2RBS3"/>
<dbReference type="OrthoDB" id="2796020at2759"/>
<dbReference type="EMBL" id="KB445799">
    <property type="protein sequence ID" value="EMD35852.1"/>
    <property type="molecule type" value="Genomic_DNA"/>
</dbReference>
<protein>
    <recommendedName>
        <fullName evidence="1">Reverse transcriptase Ty1/copia-type domain-containing protein</fullName>
    </recommendedName>
</protein>
<organism evidence="2 3">
    <name type="scientific">Ceriporiopsis subvermispora (strain B)</name>
    <name type="common">White-rot fungus</name>
    <name type="synonym">Gelatoporia subvermispora</name>
    <dbReference type="NCBI Taxonomy" id="914234"/>
    <lineage>
        <taxon>Eukaryota</taxon>
        <taxon>Fungi</taxon>
        <taxon>Dikarya</taxon>
        <taxon>Basidiomycota</taxon>
        <taxon>Agaricomycotina</taxon>
        <taxon>Agaricomycetes</taxon>
        <taxon>Polyporales</taxon>
        <taxon>Gelatoporiaceae</taxon>
        <taxon>Gelatoporia</taxon>
    </lineage>
</organism>
<evidence type="ECO:0000259" key="1">
    <source>
        <dbReference type="Pfam" id="PF07727"/>
    </source>
</evidence>
<accession>M2RBS3</accession>
<dbReference type="Proteomes" id="UP000016930">
    <property type="component" value="Unassembled WGS sequence"/>
</dbReference>
<dbReference type="InterPro" id="IPR013103">
    <property type="entry name" value="RVT_2"/>
</dbReference>
<feature type="non-terminal residue" evidence="2">
    <location>
        <position position="1"/>
    </location>
</feature>
<evidence type="ECO:0000313" key="3">
    <source>
        <dbReference type="Proteomes" id="UP000016930"/>
    </source>
</evidence>
<evidence type="ECO:0000313" key="2">
    <source>
        <dbReference type="EMBL" id="EMD35852.1"/>
    </source>
</evidence>
<dbReference type="HOGENOM" id="CLU_001650_17_6_1"/>
<feature type="non-terminal residue" evidence="2">
    <location>
        <position position="52"/>
    </location>
</feature>
<name>M2RBS3_CERS8</name>
<dbReference type="STRING" id="914234.M2RBS3"/>